<keyword evidence="7" id="KW-0457">Lysine biosynthesis</keyword>
<protein>
    <recommendedName>
        <fullName evidence="12">Dihydrodipicolinate reductase</fullName>
    </recommendedName>
</protein>
<comment type="similarity">
    <text evidence="1">Belongs to the DapB family.</text>
</comment>
<accession>A0A8T3ATD4</accession>
<dbReference type="FunFam" id="3.30.360.10:FF:000074">
    <property type="entry name" value="Dihydrodipicolinate reductase, C-terminus family protein, expressed"/>
    <property type="match status" value="1"/>
</dbReference>
<dbReference type="GO" id="GO:0009570">
    <property type="term" value="C:chloroplast stroma"/>
    <property type="evidence" value="ECO:0007669"/>
    <property type="project" value="TreeGrafter"/>
</dbReference>
<keyword evidence="3" id="KW-0521">NADP</keyword>
<dbReference type="GO" id="GO:0009089">
    <property type="term" value="P:lysine biosynthetic process via diaminopimelate"/>
    <property type="evidence" value="ECO:0007669"/>
    <property type="project" value="InterPro"/>
</dbReference>
<organism evidence="10 11">
    <name type="scientific">Dendrobium nobile</name>
    <name type="common">Orchid</name>
    <dbReference type="NCBI Taxonomy" id="94219"/>
    <lineage>
        <taxon>Eukaryota</taxon>
        <taxon>Viridiplantae</taxon>
        <taxon>Streptophyta</taxon>
        <taxon>Embryophyta</taxon>
        <taxon>Tracheophyta</taxon>
        <taxon>Spermatophyta</taxon>
        <taxon>Magnoliopsida</taxon>
        <taxon>Liliopsida</taxon>
        <taxon>Asparagales</taxon>
        <taxon>Orchidaceae</taxon>
        <taxon>Epidendroideae</taxon>
        <taxon>Malaxideae</taxon>
        <taxon>Dendrobiinae</taxon>
        <taxon>Dendrobium</taxon>
    </lineage>
</organism>
<dbReference type="InterPro" id="IPR036291">
    <property type="entry name" value="NAD(P)-bd_dom_sf"/>
</dbReference>
<dbReference type="GO" id="GO:0008839">
    <property type="term" value="F:4-hydroxy-tetrahydrodipicolinate reductase"/>
    <property type="evidence" value="ECO:0007669"/>
    <property type="project" value="InterPro"/>
</dbReference>
<dbReference type="InterPro" id="IPR023940">
    <property type="entry name" value="DHDPR_bac"/>
</dbReference>
<dbReference type="InterPro" id="IPR022663">
    <property type="entry name" value="DapB_C"/>
</dbReference>
<keyword evidence="4" id="KW-0220">Diaminopimelate biosynthesis</keyword>
<gene>
    <name evidence="10" type="ORF">KFK09_018084</name>
</gene>
<dbReference type="PANTHER" id="PTHR20836">
    <property type="entry name" value="DIHYDRODIPICOLINATE REDUCTASE"/>
    <property type="match status" value="1"/>
</dbReference>
<dbReference type="Gene3D" id="3.40.50.720">
    <property type="entry name" value="NAD(P)-binding Rossmann-like Domain"/>
    <property type="match status" value="1"/>
</dbReference>
<evidence type="ECO:0000256" key="6">
    <source>
        <dbReference type="ARBA" id="ARBA00023027"/>
    </source>
</evidence>
<evidence type="ECO:0000313" key="10">
    <source>
        <dbReference type="EMBL" id="KAI0499876.1"/>
    </source>
</evidence>
<evidence type="ECO:0000259" key="8">
    <source>
        <dbReference type="Pfam" id="PF01113"/>
    </source>
</evidence>
<reference evidence="10" key="1">
    <citation type="journal article" date="2022" name="Front. Genet.">
        <title>Chromosome-Scale Assembly of the Dendrobium nobile Genome Provides Insights Into the Molecular Mechanism of the Biosynthesis of the Medicinal Active Ingredient of Dendrobium.</title>
        <authorList>
            <person name="Xu Q."/>
            <person name="Niu S.-C."/>
            <person name="Li K.-L."/>
            <person name="Zheng P.-J."/>
            <person name="Zhang X.-J."/>
            <person name="Jia Y."/>
            <person name="Liu Y."/>
            <person name="Niu Y.-X."/>
            <person name="Yu L.-H."/>
            <person name="Chen D.-F."/>
            <person name="Zhang G.-Q."/>
        </authorList>
    </citation>
    <scope>NUCLEOTIDE SEQUENCE</scope>
    <source>
        <tissue evidence="10">Leaf</tissue>
    </source>
</reference>
<dbReference type="Pfam" id="PF05173">
    <property type="entry name" value="DapB_C"/>
    <property type="match status" value="1"/>
</dbReference>
<keyword evidence="5" id="KW-0560">Oxidoreductase</keyword>
<dbReference type="SUPFAM" id="SSF51735">
    <property type="entry name" value="NAD(P)-binding Rossmann-fold domains"/>
    <property type="match status" value="1"/>
</dbReference>
<dbReference type="PANTHER" id="PTHR20836:SF6">
    <property type="entry name" value="DIHYDRODIPICOLINATE REDUCTASE-LIKE PROTEIN CRR1, CHLOROPLASTIC"/>
    <property type="match status" value="1"/>
</dbReference>
<evidence type="ECO:0000256" key="7">
    <source>
        <dbReference type="ARBA" id="ARBA00023154"/>
    </source>
</evidence>
<evidence type="ECO:0000256" key="5">
    <source>
        <dbReference type="ARBA" id="ARBA00023002"/>
    </source>
</evidence>
<comment type="caution">
    <text evidence="10">The sequence shown here is derived from an EMBL/GenBank/DDBJ whole genome shotgun (WGS) entry which is preliminary data.</text>
</comment>
<keyword evidence="2" id="KW-0028">Amino-acid biosynthesis</keyword>
<dbReference type="EMBL" id="JAGYWB010000013">
    <property type="protein sequence ID" value="KAI0499876.1"/>
    <property type="molecule type" value="Genomic_DNA"/>
</dbReference>
<evidence type="ECO:0000256" key="1">
    <source>
        <dbReference type="ARBA" id="ARBA00006642"/>
    </source>
</evidence>
<dbReference type="InterPro" id="IPR000846">
    <property type="entry name" value="DapB_N"/>
</dbReference>
<dbReference type="GO" id="GO:0019877">
    <property type="term" value="P:diaminopimelate biosynthetic process"/>
    <property type="evidence" value="ECO:0007669"/>
    <property type="project" value="UniProtKB-KW"/>
</dbReference>
<dbReference type="AlphaFoldDB" id="A0A8T3ATD4"/>
<evidence type="ECO:0000259" key="9">
    <source>
        <dbReference type="Pfam" id="PF05173"/>
    </source>
</evidence>
<keyword evidence="6" id="KW-0520">NAD</keyword>
<dbReference type="OrthoDB" id="1931703at2759"/>
<evidence type="ECO:0000256" key="3">
    <source>
        <dbReference type="ARBA" id="ARBA00022857"/>
    </source>
</evidence>
<feature type="domain" description="Dihydrodipicolinate reductase N-terminal" evidence="8">
    <location>
        <begin position="172"/>
        <end position="289"/>
    </location>
</feature>
<dbReference type="Proteomes" id="UP000829196">
    <property type="component" value="Unassembled WGS sequence"/>
</dbReference>
<keyword evidence="11" id="KW-1185">Reference proteome</keyword>
<feature type="domain" description="Dihydrodipicolinate reductase C-terminal" evidence="9">
    <location>
        <begin position="312"/>
        <end position="442"/>
    </location>
</feature>
<dbReference type="SMR" id="A0A8T3ATD4"/>
<sequence>MVFRFWEGQGGPGLDFGNLEDQFSNLIQSQILVSYPPSRSGAGGIRPVSGRVVTGLVSRPGGTLEKRQVGGRSKVQAGIHVVLLFWPNPCKKQPRFLIRLGAKKATASWSKASASCGANGSSQQGKSERPDGVVVMACYLDWKVFERCMLMTPCRAQIRKKIYLSELKIFVVINSATKNIGRAAIAAVARARGMEISGAVDSILIGEDAGKVSGMDEPLEVPILNDLTMVLGSISQATGVVVDFTEPSTVFENVKQAAAFGLRSIVHVPKLELETVSALSAFCEKASMFFVLICFASCDRVVLLLLHSVGSVLLQQAALSASFHYSNVEIVESRPTPSDLPSPEAKQIAINLTNLGQLYNREDVSTDNAARGQVLSDDGIRVHSLVLPGLPSSTTVHFSGAGEVYTLRHDITNVQSLMPGLIIAIRKVVRLKNMISGLEKFL</sequence>
<evidence type="ECO:0000313" key="11">
    <source>
        <dbReference type="Proteomes" id="UP000829196"/>
    </source>
</evidence>
<dbReference type="SUPFAM" id="SSF55347">
    <property type="entry name" value="Glyceraldehyde-3-phosphate dehydrogenase-like, C-terminal domain"/>
    <property type="match status" value="1"/>
</dbReference>
<evidence type="ECO:0000256" key="2">
    <source>
        <dbReference type="ARBA" id="ARBA00022605"/>
    </source>
</evidence>
<dbReference type="Pfam" id="PF01113">
    <property type="entry name" value="DapB_N"/>
    <property type="match status" value="1"/>
</dbReference>
<proteinExistence type="inferred from homology"/>
<name>A0A8T3ATD4_DENNO</name>
<evidence type="ECO:0008006" key="12">
    <source>
        <dbReference type="Google" id="ProtNLM"/>
    </source>
</evidence>
<evidence type="ECO:0000256" key="4">
    <source>
        <dbReference type="ARBA" id="ARBA00022915"/>
    </source>
</evidence>